<feature type="transmembrane region" description="Helical" evidence="1">
    <location>
        <begin position="12"/>
        <end position="34"/>
    </location>
</feature>
<evidence type="ECO:0000256" key="1">
    <source>
        <dbReference type="SAM" id="Phobius"/>
    </source>
</evidence>
<dbReference type="Proteomes" id="UP000280099">
    <property type="component" value="Unassembled WGS sequence"/>
</dbReference>
<feature type="transmembrane region" description="Helical" evidence="1">
    <location>
        <begin position="54"/>
        <end position="72"/>
    </location>
</feature>
<sequence>MKRTKTSKIRLFLYYYFTLFILLSIGISILSLTMDLVSFFLFDSKWFVPVPIKYYFGLAIMSFFITIYSLWIKGVLR</sequence>
<keyword evidence="1" id="KW-0472">Membrane</keyword>
<organism evidence="2 3">
    <name type="scientific">Otariodibacter oris</name>
    <dbReference type="NCBI Taxonomy" id="1032623"/>
    <lineage>
        <taxon>Bacteria</taxon>
        <taxon>Pseudomonadati</taxon>
        <taxon>Pseudomonadota</taxon>
        <taxon>Gammaproteobacteria</taxon>
        <taxon>Pasteurellales</taxon>
        <taxon>Pasteurellaceae</taxon>
        <taxon>Otariodibacter</taxon>
    </lineage>
</organism>
<keyword evidence="3" id="KW-1185">Reference proteome</keyword>
<dbReference type="EMBL" id="RBJC01000005">
    <property type="protein sequence ID" value="RKR72677.1"/>
    <property type="molecule type" value="Genomic_DNA"/>
</dbReference>
<keyword evidence="1" id="KW-1133">Transmembrane helix</keyword>
<proteinExistence type="predicted"/>
<gene>
    <name evidence="2" type="ORF">DES31_0841</name>
</gene>
<reference evidence="2 3" key="1">
    <citation type="submission" date="2018-10" db="EMBL/GenBank/DDBJ databases">
        <title>Genomic Encyclopedia of Type Strains, Phase IV (KMG-IV): sequencing the most valuable type-strain genomes for metagenomic binning, comparative biology and taxonomic classification.</title>
        <authorList>
            <person name="Goeker M."/>
        </authorList>
    </citation>
    <scope>NUCLEOTIDE SEQUENCE [LARGE SCALE GENOMIC DNA]</scope>
    <source>
        <strain evidence="2 3">DSM 23800</strain>
    </source>
</reference>
<name>A0A420XGW2_9PAST</name>
<evidence type="ECO:0000313" key="2">
    <source>
        <dbReference type="EMBL" id="RKR72677.1"/>
    </source>
</evidence>
<comment type="caution">
    <text evidence="2">The sequence shown here is derived from an EMBL/GenBank/DDBJ whole genome shotgun (WGS) entry which is preliminary data.</text>
</comment>
<keyword evidence="1" id="KW-0812">Transmembrane</keyword>
<protein>
    <submittedName>
        <fullName evidence="2">Uncharacterized protein</fullName>
    </submittedName>
</protein>
<dbReference type="AlphaFoldDB" id="A0A420XGW2"/>
<accession>A0A420XGW2</accession>
<evidence type="ECO:0000313" key="3">
    <source>
        <dbReference type="Proteomes" id="UP000280099"/>
    </source>
</evidence>